<dbReference type="EMBL" id="MLCB01000051">
    <property type="protein sequence ID" value="OJI95158.1"/>
    <property type="molecule type" value="Genomic_DNA"/>
</dbReference>
<keyword evidence="2" id="KW-1185">Reference proteome</keyword>
<comment type="caution">
    <text evidence="1">The sequence shown here is derived from an EMBL/GenBank/DDBJ whole genome shotgun (WGS) entry which is preliminary data.</text>
</comment>
<organism evidence="1 2">
    <name type="scientific">Planktotalea frisia</name>
    <dbReference type="NCBI Taxonomy" id="696762"/>
    <lineage>
        <taxon>Bacteria</taxon>
        <taxon>Pseudomonadati</taxon>
        <taxon>Pseudomonadota</taxon>
        <taxon>Alphaproteobacteria</taxon>
        <taxon>Rhodobacterales</taxon>
        <taxon>Paracoccaceae</taxon>
        <taxon>Planktotalea</taxon>
    </lineage>
</organism>
<evidence type="ECO:0000313" key="1">
    <source>
        <dbReference type="EMBL" id="OJI95158.1"/>
    </source>
</evidence>
<dbReference type="AlphaFoldDB" id="A0A1L9P0X4"/>
<accession>A0A1L9P0X4</accession>
<protein>
    <submittedName>
        <fullName evidence="1">Uncharacterized protein</fullName>
    </submittedName>
</protein>
<sequence>MPEMPSHGTIFVFLCLEYCMSDVDPVILYTDHSLDGVPERMPPENTAHLLNNDLELSGMVHEDGVSEAGTSFRVQNVDVLPFNSYPSGWPIWGDWDGRQEAELEQLLGRLPSLPDPHLPPEGIDAPWMSALPERYQKNRMLAKATLNWEDLFDWAKESYMELLSLLRGAAKENGPQNINPSSRPYVEELDALWEQANWTHHKYHFWLLYFQVFLSPGADYPLDYRFRHFMEIAQGCRGKVPKRVRQNFIQVIQDLEQAAQKDEMLALQPIDLPEYAHIRAKDLADAVANALRVLQPQRTGPVPRRALPKNWDEYVVHKTTLPDVVERGFRRTGTGIIPLQMFGYGYLLQDAAWKHRDDVLLLQIGDGFGTPLTTVELLQVWISPANLAAGHFDKIYATWEAT</sequence>
<proteinExistence type="predicted"/>
<evidence type="ECO:0000313" key="2">
    <source>
        <dbReference type="Proteomes" id="UP000184514"/>
    </source>
</evidence>
<dbReference type="Proteomes" id="UP000184514">
    <property type="component" value="Unassembled WGS sequence"/>
</dbReference>
<name>A0A1L9P0X4_9RHOB</name>
<gene>
    <name evidence="1" type="ORF">PFRI_05940</name>
</gene>
<dbReference type="Gene3D" id="2.30.320.10">
    <property type="entry name" value="YwqG-like"/>
    <property type="match status" value="1"/>
</dbReference>
<reference evidence="1 2" key="1">
    <citation type="submission" date="2016-10" db="EMBL/GenBank/DDBJ databases">
        <title>Genome sequence of Planktotalea frisia SH6-1.</title>
        <authorList>
            <person name="Poehlein A."/>
            <person name="Bakenhus I."/>
            <person name="Voget S."/>
            <person name="Brinkhoff T."/>
            <person name="Simon M."/>
        </authorList>
    </citation>
    <scope>NUCLEOTIDE SEQUENCE [LARGE SCALE GENOMIC DNA]</scope>
    <source>
        <strain evidence="1 2">SH6-1</strain>
    </source>
</reference>